<evidence type="ECO:0000313" key="1">
    <source>
        <dbReference type="EMBL" id="KUN57746.1"/>
    </source>
</evidence>
<protein>
    <submittedName>
        <fullName evidence="1">Uncharacterized protein</fullName>
    </submittedName>
</protein>
<dbReference type="Gene3D" id="2.130.10.10">
    <property type="entry name" value="YVTN repeat-like/Quinoprotein amine dehydrogenase"/>
    <property type="match status" value="1"/>
</dbReference>
<dbReference type="STRING" id="58343.AQJ46_45860"/>
<gene>
    <name evidence="1" type="ORF">AQJ46_45860</name>
</gene>
<organism evidence="1 2">
    <name type="scientific">Streptomyces canus</name>
    <dbReference type="NCBI Taxonomy" id="58343"/>
    <lineage>
        <taxon>Bacteria</taxon>
        <taxon>Bacillati</taxon>
        <taxon>Actinomycetota</taxon>
        <taxon>Actinomycetes</taxon>
        <taxon>Kitasatosporales</taxon>
        <taxon>Streptomycetaceae</taxon>
        <taxon>Streptomyces</taxon>
        <taxon>Streptomyces aurantiacus group</taxon>
    </lineage>
</organism>
<sequence length="65" mass="7120">MAFSPDGRTLAGSYAGTVRPWDVVTSLDPARAIKQICHTFNRDLTQQERAVYPPGESADHVCLSD</sequence>
<dbReference type="InterPro" id="IPR015943">
    <property type="entry name" value="WD40/YVTN_repeat-like_dom_sf"/>
</dbReference>
<evidence type="ECO:0000313" key="2">
    <source>
        <dbReference type="Proteomes" id="UP000053669"/>
    </source>
</evidence>
<dbReference type="EMBL" id="LMWU01000068">
    <property type="protein sequence ID" value="KUN57746.1"/>
    <property type="molecule type" value="Genomic_DNA"/>
</dbReference>
<proteinExistence type="predicted"/>
<dbReference type="AlphaFoldDB" id="A0A124HV96"/>
<name>A0A124HV96_9ACTN</name>
<accession>A0A124HV96</accession>
<dbReference type="Proteomes" id="UP000053669">
    <property type="component" value="Unassembled WGS sequence"/>
</dbReference>
<reference evidence="1 2" key="1">
    <citation type="submission" date="2015-10" db="EMBL/GenBank/DDBJ databases">
        <title>Draft genome sequence of Streptomyces canus DSM 40017, type strain for the species Streptomyces canus.</title>
        <authorList>
            <person name="Ruckert C."/>
            <person name="Winkler A."/>
            <person name="Kalinowski J."/>
            <person name="Kampfer P."/>
            <person name="Glaeser S."/>
        </authorList>
    </citation>
    <scope>NUCLEOTIDE SEQUENCE [LARGE SCALE GENOMIC DNA]</scope>
    <source>
        <strain evidence="1 2">DSM 40017</strain>
    </source>
</reference>
<comment type="caution">
    <text evidence="1">The sequence shown here is derived from an EMBL/GenBank/DDBJ whole genome shotgun (WGS) entry which is preliminary data.</text>
</comment>